<sequence>MIGLALQRHRCVSLLPLAAAAHERLDDFFAVECRAADECLPDDTAALIVSSGILTGLCHGRVPVGVQSVTVVGDSVPAAFLDDMRRRRVLVTWPKVSDVEDEAQAMEVCQDVLAAFGFGRLGARPRNVINDELLCDCC</sequence>
<evidence type="ECO:0008006" key="3">
    <source>
        <dbReference type="Google" id="ProtNLM"/>
    </source>
</evidence>
<dbReference type="Proteomes" id="UP000001977">
    <property type="component" value="Chromosome"/>
</dbReference>
<organism evidence="1 2">
    <name type="scientific">Bordetella avium (strain 197N)</name>
    <dbReference type="NCBI Taxonomy" id="360910"/>
    <lineage>
        <taxon>Bacteria</taxon>
        <taxon>Pseudomonadati</taxon>
        <taxon>Pseudomonadota</taxon>
        <taxon>Betaproteobacteria</taxon>
        <taxon>Burkholderiales</taxon>
        <taxon>Alcaligenaceae</taxon>
        <taxon>Bordetella</taxon>
    </lineage>
</organism>
<dbReference type="STRING" id="360910.BAV1906"/>
<keyword evidence="2" id="KW-1185">Reference proteome</keyword>
<proteinExistence type="predicted"/>
<reference evidence="1 2" key="1">
    <citation type="journal article" date="2006" name="J. Bacteriol.">
        <title>Comparison of the genome sequence of the poultry pathogen Bordetella avium with those of B. bronchiseptica, B. pertussis, and B. parapertussis reveals extensive diversity in surface structures associated with host interaction.</title>
        <authorList>
            <person name="Sebaihia M."/>
            <person name="Preston A."/>
            <person name="Maskell D.J."/>
            <person name="Kuzmiak H."/>
            <person name="Connell T.D."/>
            <person name="King N.D."/>
            <person name="Orndorff P.E."/>
            <person name="Miyamoto D.M."/>
            <person name="Thomson N.R."/>
            <person name="Harris D."/>
            <person name="Goble A."/>
            <person name="Lord A."/>
            <person name="Murphy L."/>
            <person name="Quail M.A."/>
            <person name="Rutter S."/>
            <person name="Squares R."/>
            <person name="Squares S."/>
            <person name="Woodward J."/>
            <person name="Parkhill J."/>
            <person name="Temple L.M."/>
        </authorList>
    </citation>
    <scope>NUCLEOTIDE SEQUENCE [LARGE SCALE GENOMIC DNA]</scope>
    <source>
        <strain evidence="1 2">197N</strain>
    </source>
</reference>
<dbReference type="OrthoDB" id="8944553at2"/>
<accession>Q2L0G8</accession>
<name>Q2L0G8_BORA1</name>
<gene>
    <name evidence="1" type="ordered locus">BAV1906</name>
</gene>
<protein>
    <recommendedName>
        <fullName evidence="3">Phage protein</fullName>
    </recommendedName>
</protein>
<dbReference type="HOGENOM" id="CLU_1860831_0_0_4"/>
<dbReference type="KEGG" id="bav:BAV1906"/>
<dbReference type="EMBL" id="AM167904">
    <property type="protein sequence ID" value="CAJ49515.1"/>
    <property type="molecule type" value="Genomic_DNA"/>
</dbReference>
<dbReference type="GeneID" id="92935033"/>
<evidence type="ECO:0000313" key="2">
    <source>
        <dbReference type="Proteomes" id="UP000001977"/>
    </source>
</evidence>
<evidence type="ECO:0000313" key="1">
    <source>
        <dbReference type="EMBL" id="CAJ49515.1"/>
    </source>
</evidence>
<dbReference type="RefSeq" id="WP_012417574.1">
    <property type="nucleotide sequence ID" value="NC_010645.1"/>
</dbReference>
<dbReference type="AlphaFoldDB" id="Q2L0G8"/>